<dbReference type="EMBL" id="JAEPRB010000035">
    <property type="protein sequence ID" value="KAG2224885.1"/>
    <property type="molecule type" value="Genomic_DNA"/>
</dbReference>
<dbReference type="OrthoDB" id="3358869at2759"/>
<keyword evidence="3" id="KW-1185">Reference proteome</keyword>
<dbReference type="AlphaFoldDB" id="A0A8H7VLD3"/>
<accession>A0A8H7VLD3</accession>
<reference evidence="2 3" key="1">
    <citation type="submission" date="2020-12" db="EMBL/GenBank/DDBJ databases">
        <title>Metabolic potential, ecology and presence of endohyphal bacteria is reflected in genomic diversity of Mucoromycotina.</title>
        <authorList>
            <person name="Muszewska A."/>
            <person name="Okrasinska A."/>
            <person name="Steczkiewicz K."/>
            <person name="Drgas O."/>
            <person name="Orlowska M."/>
            <person name="Perlinska-Lenart U."/>
            <person name="Aleksandrzak-Piekarczyk T."/>
            <person name="Szatraj K."/>
            <person name="Zielenkiewicz U."/>
            <person name="Pilsyk S."/>
            <person name="Malc E."/>
            <person name="Mieczkowski P."/>
            <person name="Kruszewska J.S."/>
            <person name="Biernat P."/>
            <person name="Pawlowska J."/>
        </authorList>
    </citation>
    <scope>NUCLEOTIDE SEQUENCE [LARGE SCALE GENOMIC DNA]</scope>
    <source>
        <strain evidence="2 3">CBS 142.35</strain>
    </source>
</reference>
<proteinExistence type="predicted"/>
<dbReference type="Proteomes" id="UP000646827">
    <property type="component" value="Unassembled WGS sequence"/>
</dbReference>
<evidence type="ECO:0000313" key="2">
    <source>
        <dbReference type="EMBL" id="KAG2224885.1"/>
    </source>
</evidence>
<comment type="caution">
    <text evidence="2">The sequence shown here is derived from an EMBL/GenBank/DDBJ whole genome shotgun (WGS) entry which is preliminary data.</text>
</comment>
<evidence type="ECO:0000256" key="1">
    <source>
        <dbReference type="SAM" id="Coils"/>
    </source>
</evidence>
<keyword evidence="1" id="KW-0175">Coiled coil</keyword>
<evidence type="ECO:0000313" key="3">
    <source>
        <dbReference type="Proteomes" id="UP000646827"/>
    </source>
</evidence>
<sequence>MSGRPGAHESTTHSSKKNNYAALYTQLQVLDKNITKLQKNLQVTAEQVPTFHNLETLHSSMFLVTSQMANQKKKD</sequence>
<protein>
    <submittedName>
        <fullName evidence="2">Uncharacterized protein</fullName>
    </submittedName>
</protein>
<name>A0A8H7VLD3_9FUNG</name>
<organism evidence="2 3">
    <name type="scientific">Circinella minor</name>
    <dbReference type="NCBI Taxonomy" id="1195481"/>
    <lineage>
        <taxon>Eukaryota</taxon>
        <taxon>Fungi</taxon>
        <taxon>Fungi incertae sedis</taxon>
        <taxon>Mucoromycota</taxon>
        <taxon>Mucoromycotina</taxon>
        <taxon>Mucoromycetes</taxon>
        <taxon>Mucorales</taxon>
        <taxon>Lichtheimiaceae</taxon>
        <taxon>Circinella</taxon>
    </lineage>
</organism>
<gene>
    <name evidence="2" type="ORF">INT45_010834</name>
</gene>
<feature type="coiled-coil region" evidence="1">
    <location>
        <begin position="20"/>
        <end position="47"/>
    </location>
</feature>